<feature type="domain" description="Heterokaryon incompatibility" evidence="1">
    <location>
        <begin position="220"/>
        <end position="377"/>
    </location>
</feature>
<gene>
    <name evidence="2" type="ORF">PFICI_09900</name>
</gene>
<dbReference type="OrthoDB" id="5347061at2759"/>
<dbReference type="InParanoid" id="W3WVE0"/>
<name>W3WVE0_PESFW</name>
<dbReference type="AlphaFoldDB" id="W3WVE0"/>
<accession>W3WVE0</accession>
<dbReference type="InterPro" id="IPR010730">
    <property type="entry name" value="HET"/>
</dbReference>
<organism evidence="2 3">
    <name type="scientific">Pestalotiopsis fici (strain W106-1 / CGMCC3.15140)</name>
    <dbReference type="NCBI Taxonomy" id="1229662"/>
    <lineage>
        <taxon>Eukaryota</taxon>
        <taxon>Fungi</taxon>
        <taxon>Dikarya</taxon>
        <taxon>Ascomycota</taxon>
        <taxon>Pezizomycotina</taxon>
        <taxon>Sordariomycetes</taxon>
        <taxon>Xylariomycetidae</taxon>
        <taxon>Amphisphaeriales</taxon>
        <taxon>Sporocadaceae</taxon>
        <taxon>Pestalotiopsis</taxon>
    </lineage>
</organism>
<dbReference type="Pfam" id="PF06985">
    <property type="entry name" value="HET"/>
    <property type="match status" value="1"/>
</dbReference>
<dbReference type="EMBL" id="KI912115">
    <property type="protein sequence ID" value="ETS77838.1"/>
    <property type="molecule type" value="Genomic_DNA"/>
</dbReference>
<dbReference type="GeneID" id="19274913"/>
<evidence type="ECO:0000313" key="2">
    <source>
        <dbReference type="EMBL" id="ETS77838.1"/>
    </source>
</evidence>
<proteinExistence type="predicted"/>
<sequence>MDELPDYPLFATTASQTIIDPFLAAIGQHARKFTSVNASLSLIIEPISDHFCDSLLSERKGSNLNTVSKTNLQQYAARCSVCSFLSQAIDAYLTGTHRENAHITQLGGYPHDTFFVSGLSSEDASICLSDSFYFFTPSDFSIIKDLPFRALCDVAPISEDTSSDTSLYWAKRQIATCDLGHNCLSSTQGSPLPTRVLDVSLRDTEKSIRLLTTARQRERYVCLSHCWGEQASIAKTTRQSFSAHTKNITLGELPKTFQDAIDITRRLGIDYLWIDSLCIIQDSEEDWENEASRMADIYEGAYLTIAATASKNGDEGCYRSNPPAIREMDFSYTTETGLQTRIHCRQFYQHFDLNMAVPPKETLNEFPLLGRGWIFQERFLSPRVLHFCNFELAFECRDGGRCQCKEERYGHGFKEDLMRLFAQGPSSETFQVRKGWWAVVRRYTRLRLTYDKDLLTALSGISRRVGASKPAGDYVAGIWKSLLPYGLLWYASPTPQDSFKRTDAPRAPSWSWASIIAPISWSLPHHLSGEKPLATINDINCEVSGHDVYGQAHGGVLVITGPTLTSNLRWQKGSLVSPGNHPDDYGFHFSDISNDITLQFSPDFPFFANEIGHCAVLCLWVVQSTILVLRPLEETGVFERIGLRQLSIFNDESWEIAHETLERSTLMTVKIV</sequence>
<dbReference type="PANTHER" id="PTHR33112">
    <property type="entry name" value="DOMAIN PROTEIN, PUTATIVE-RELATED"/>
    <property type="match status" value="1"/>
</dbReference>
<protein>
    <recommendedName>
        <fullName evidence="1">Heterokaryon incompatibility domain-containing protein</fullName>
    </recommendedName>
</protein>
<dbReference type="KEGG" id="pfy:PFICI_09900"/>
<dbReference type="HOGENOM" id="CLU_002639_2_8_1"/>
<dbReference type="PANTHER" id="PTHR33112:SF13">
    <property type="entry name" value="HETEROKARYON INCOMPATIBILITY DOMAIN-CONTAINING PROTEIN"/>
    <property type="match status" value="1"/>
</dbReference>
<dbReference type="OMA" id="DWANEAS"/>
<dbReference type="RefSeq" id="XP_007836672.1">
    <property type="nucleotide sequence ID" value="XM_007838481.1"/>
</dbReference>
<dbReference type="Proteomes" id="UP000030651">
    <property type="component" value="Unassembled WGS sequence"/>
</dbReference>
<keyword evidence="3" id="KW-1185">Reference proteome</keyword>
<evidence type="ECO:0000259" key="1">
    <source>
        <dbReference type="Pfam" id="PF06985"/>
    </source>
</evidence>
<reference evidence="3" key="1">
    <citation type="journal article" date="2015" name="BMC Genomics">
        <title>Genomic and transcriptomic analysis of the endophytic fungus Pestalotiopsis fici reveals its lifestyle and high potential for synthesis of natural products.</title>
        <authorList>
            <person name="Wang X."/>
            <person name="Zhang X."/>
            <person name="Liu L."/>
            <person name="Xiang M."/>
            <person name="Wang W."/>
            <person name="Sun X."/>
            <person name="Che Y."/>
            <person name="Guo L."/>
            <person name="Liu G."/>
            <person name="Guo L."/>
            <person name="Wang C."/>
            <person name="Yin W.B."/>
            <person name="Stadler M."/>
            <person name="Zhang X."/>
            <person name="Liu X."/>
        </authorList>
    </citation>
    <scope>NUCLEOTIDE SEQUENCE [LARGE SCALE GENOMIC DNA]</scope>
    <source>
        <strain evidence="3">W106-1 / CGMCC3.15140</strain>
    </source>
</reference>
<dbReference type="eggNOG" id="ENOG502SICY">
    <property type="taxonomic scope" value="Eukaryota"/>
</dbReference>
<dbReference type="STRING" id="1229662.W3WVE0"/>
<evidence type="ECO:0000313" key="3">
    <source>
        <dbReference type="Proteomes" id="UP000030651"/>
    </source>
</evidence>